<dbReference type="SMART" id="SM00849">
    <property type="entry name" value="Lactamase_B"/>
    <property type="match status" value="1"/>
</dbReference>
<sequence>MTRFAIGDITVSAIWELEDTSFRMKTFFPLVTDEILERERSGLAPAFYDADSDRIRLSIHAWLVDTGRHKILIDTCVGNDKERHARAQWSNLSTPFLERLRATGVEPEDIDYVCCTHLHADHVGWNTRLIDGRWVPTFPNAKYIFGRTEYDYWAEKYGSDPGGHHLAAYSDSVLPVVETGQVVLVDDGYELDGCLTFKPAPGHTPGHVAIWLHSNGRECVFSGDIIHHPIQLKYPQLSCMGCENQAQSALTRAALLGDIADTETMLMTGHFLAPHATQIETDGGSFRMRCRQC</sequence>
<dbReference type="Gene3D" id="3.60.15.10">
    <property type="entry name" value="Ribonuclease Z/Hydroxyacylglutathione hydrolase-like"/>
    <property type="match status" value="1"/>
</dbReference>
<feature type="domain" description="Metallo-beta-lactamase" evidence="5">
    <location>
        <begin position="58"/>
        <end position="270"/>
    </location>
</feature>
<evidence type="ECO:0000256" key="3">
    <source>
        <dbReference type="ARBA" id="ARBA00022801"/>
    </source>
</evidence>
<dbReference type="InterPro" id="IPR051013">
    <property type="entry name" value="MBL_superfamily_lactonases"/>
</dbReference>
<organism evidence="6 7">
    <name type="scientific">Rhizobium soli</name>
    <dbReference type="NCBI Taxonomy" id="424798"/>
    <lineage>
        <taxon>Bacteria</taxon>
        <taxon>Pseudomonadati</taxon>
        <taxon>Pseudomonadota</taxon>
        <taxon>Alphaproteobacteria</taxon>
        <taxon>Hyphomicrobiales</taxon>
        <taxon>Rhizobiaceae</taxon>
        <taxon>Rhizobium/Agrobacterium group</taxon>
        <taxon>Rhizobium</taxon>
    </lineage>
</organism>
<accession>A0A7X0MT82</accession>
<comment type="similarity">
    <text evidence="1">Belongs to the metallo-beta-lactamase superfamily.</text>
</comment>
<keyword evidence="3 6" id="KW-0378">Hydrolase</keyword>
<evidence type="ECO:0000256" key="1">
    <source>
        <dbReference type="ARBA" id="ARBA00007749"/>
    </source>
</evidence>
<keyword evidence="2" id="KW-0479">Metal-binding</keyword>
<evidence type="ECO:0000259" key="5">
    <source>
        <dbReference type="SMART" id="SM00849"/>
    </source>
</evidence>
<dbReference type="EMBL" id="JACHBU010000010">
    <property type="protein sequence ID" value="MBB6510752.1"/>
    <property type="molecule type" value="Genomic_DNA"/>
</dbReference>
<dbReference type="GO" id="GO:0046872">
    <property type="term" value="F:metal ion binding"/>
    <property type="evidence" value="ECO:0007669"/>
    <property type="project" value="UniProtKB-KW"/>
</dbReference>
<dbReference type="PANTHER" id="PTHR42978">
    <property type="entry name" value="QUORUM-QUENCHING LACTONASE YTNP-RELATED-RELATED"/>
    <property type="match status" value="1"/>
</dbReference>
<evidence type="ECO:0000313" key="7">
    <source>
        <dbReference type="Proteomes" id="UP000585437"/>
    </source>
</evidence>
<evidence type="ECO:0000256" key="4">
    <source>
        <dbReference type="ARBA" id="ARBA00022833"/>
    </source>
</evidence>
<dbReference type="AlphaFoldDB" id="A0A7X0MT82"/>
<comment type="caution">
    <text evidence="6">The sequence shown here is derived from an EMBL/GenBank/DDBJ whole genome shotgun (WGS) entry which is preliminary data.</text>
</comment>
<dbReference type="SUPFAM" id="SSF56281">
    <property type="entry name" value="Metallo-hydrolase/oxidoreductase"/>
    <property type="match status" value="1"/>
</dbReference>
<protein>
    <submittedName>
        <fullName evidence="6">Glyoxylase-like metal-dependent hydrolase (Beta-lactamase superfamily II)</fullName>
    </submittedName>
</protein>
<dbReference type="InterPro" id="IPR036866">
    <property type="entry name" value="RibonucZ/Hydroxyglut_hydro"/>
</dbReference>
<keyword evidence="4" id="KW-0862">Zinc</keyword>
<keyword evidence="7" id="KW-1185">Reference proteome</keyword>
<evidence type="ECO:0000313" key="6">
    <source>
        <dbReference type="EMBL" id="MBB6510752.1"/>
    </source>
</evidence>
<dbReference type="Pfam" id="PF00753">
    <property type="entry name" value="Lactamase_B"/>
    <property type="match status" value="1"/>
</dbReference>
<proteinExistence type="inferred from homology"/>
<dbReference type="InterPro" id="IPR001279">
    <property type="entry name" value="Metallo-B-lactamas"/>
</dbReference>
<dbReference type="GO" id="GO:0016787">
    <property type="term" value="F:hydrolase activity"/>
    <property type="evidence" value="ECO:0007669"/>
    <property type="project" value="UniProtKB-KW"/>
</dbReference>
<dbReference type="Proteomes" id="UP000585437">
    <property type="component" value="Unassembled WGS sequence"/>
</dbReference>
<reference evidence="6 7" key="1">
    <citation type="submission" date="2020-08" db="EMBL/GenBank/DDBJ databases">
        <title>The Agave Microbiome: Exploring the role of microbial communities in plant adaptations to desert environments.</title>
        <authorList>
            <person name="Partida-Martinez L.P."/>
        </authorList>
    </citation>
    <scope>NUCLEOTIDE SEQUENCE [LARGE SCALE GENOMIC DNA]</scope>
    <source>
        <strain evidence="6 7">AS3.12</strain>
    </source>
</reference>
<name>A0A7X0MT82_9HYPH</name>
<dbReference type="CDD" id="cd16277">
    <property type="entry name" value="metallo-hydrolase-like_MBL-fold"/>
    <property type="match status" value="1"/>
</dbReference>
<dbReference type="PANTHER" id="PTHR42978:SF6">
    <property type="entry name" value="QUORUM-QUENCHING LACTONASE YTNP-RELATED"/>
    <property type="match status" value="1"/>
</dbReference>
<dbReference type="RefSeq" id="WP_184655849.1">
    <property type="nucleotide sequence ID" value="NZ_JACHBU010000010.1"/>
</dbReference>
<gene>
    <name evidence="6" type="ORF">F4695_004144</name>
</gene>
<evidence type="ECO:0000256" key="2">
    <source>
        <dbReference type="ARBA" id="ARBA00022723"/>
    </source>
</evidence>